<name>A0ABY0C2F0_9GAMM</name>
<keyword evidence="5" id="KW-1185">Reference proteome</keyword>
<proteinExistence type="predicted"/>
<sequence length="305" mass="33415">METNARHVLVGSFVLLAVALMVAVALWLGKSNIDRDLHYYEVVFSDEVSGLTPGSPVEYSGITVGDVQNLRLDDNDPRVVRVRIRVNADTPVREDTGARLGLANITGSALIRLYGGTPESPRLTGSAENPAVIHAEQSGLNRLLANSESLLGDINNLVQNVNAMFSDDNSQRVAGILDNVEQMTAMLTEQRDELGETLAEIRVSINAFGALATQSARLLEEEGNASLQSLQRAMDSIAQSSTEIQNLLQENDEALQRTLQGMQQTGPAIEDVSRTMRSLQRLIREIEQNPQGFLLQRQRVEEVDP</sequence>
<keyword evidence="1" id="KW-0175">Coiled coil</keyword>
<dbReference type="PANTHER" id="PTHR36698">
    <property type="entry name" value="BLL5892 PROTEIN"/>
    <property type="match status" value="1"/>
</dbReference>
<comment type="caution">
    <text evidence="4">The sequence shown here is derived from an EMBL/GenBank/DDBJ whole genome shotgun (WGS) entry which is preliminary data.</text>
</comment>
<evidence type="ECO:0000259" key="3">
    <source>
        <dbReference type="Pfam" id="PF02470"/>
    </source>
</evidence>
<organism evidence="4 5">
    <name type="scientific">Aliidiomarina sedimenti</name>
    <dbReference type="NCBI Taxonomy" id="1933879"/>
    <lineage>
        <taxon>Bacteria</taxon>
        <taxon>Pseudomonadati</taxon>
        <taxon>Pseudomonadota</taxon>
        <taxon>Gammaproteobacteria</taxon>
        <taxon>Alteromonadales</taxon>
        <taxon>Idiomarinaceae</taxon>
        <taxon>Aliidiomarina</taxon>
    </lineage>
</organism>
<dbReference type="EMBL" id="PIPN01000001">
    <property type="protein sequence ID" value="RUO31834.1"/>
    <property type="molecule type" value="Genomic_DNA"/>
</dbReference>
<feature type="domain" description="Mce/MlaD" evidence="3">
    <location>
        <begin position="39"/>
        <end position="113"/>
    </location>
</feature>
<evidence type="ECO:0000313" key="5">
    <source>
        <dbReference type="Proteomes" id="UP000287410"/>
    </source>
</evidence>
<dbReference type="RefSeq" id="WP_126788035.1">
    <property type="nucleotide sequence ID" value="NZ_PIPN01000001.1"/>
</dbReference>
<feature type="coiled-coil region" evidence="1">
    <location>
        <begin position="230"/>
        <end position="289"/>
    </location>
</feature>
<evidence type="ECO:0000256" key="2">
    <source>
        <dbReference type="SAM" id="Phobius"/>
    </source>
</evidence>
<evidence type="ECO:0000313" key="4">
    <source>
        <dbReference type="EMBL" id="RUO31834.1"/>
    </source>
</evidence>
<feature type="transmembrane region" description="Helical" evidence="2">
    <location>
        <begin position="7"/>
        <end position="28"/>
    </location>
</feature>
<dbReference type="Pfam" id="PF02470">
    <property type="entry name" value="MlaD"/>
    <property type="match status" value="1"/>
</dbReference>
<dbReference type="Gene3D" id="1.10.287.950">
    <property type="entry name" value="Methyl-accepting chemotaxis protein"/>
    <property type="match status" value="1"/>
</dbReference>
<keyword evidence="2" id="KW-0812">Transmembrane</keyword>
<protein>
    <submittedName>
        <fullName evidence="4">MCE family protein</fullName>
    </submittedName>
</protein>
<keyword evidence="2" id="KW-0472">Membrane</keyword>
<dbReference type="PANTHER" id="PTHR36698:SF2">
    <property type="entry name" value="MCE_MLAD DOMAIN-CONTAINING PROTEIN"/>
    <property type="match status" value="1"/>
</dbReference>
<dbReference type="InterPro" id="IPR003399">
    <property type="entry name" value="Mce/MlaD"/>
</dbReference>
<dbReference type="Proteomes" id="UP000287410">
    <property type="component" value="Unassembled WGS sequence"/>
</dbReference>
<evidence type="ECO:0000256" key="1">
    <source>
        <dbReference type="SAM" id="Coils"/>
    </source>
</evidence>
<gene>
    <name evidence="4" type="ORF">CWE12_02205</name>
</gene>
<reference evidence="4 5" key="1">
    <citation type="journal article" date="2018" name="Front. Microbiol.">
        <title>Genome-Based Analysis Reveals the Taxonomy and Diversity of the Family Idiomarinaceae.</title>
        <authorList>
            <person name="Liu Y."/>
            <person name="Lai Q."/>
            <person name="Shao Z."/>
        </authorList>
    </citation>
    <scope>NUCLEOTIDE SEQUENCE [LARGE SCALE GENOMIC DNA]</scope>
    <source>
        <strain evidence="4 5">GBSy1</strain>
    </source>
</reference>
<accession>A0ABY0C2F0</accession>
<keyword evidence="2" id="KW-1133">Transmembrane helix</keyword>